<evidence type="ECO:0000259" key="10">
    <source>
        <dbReference type="PROSITE" id="PS50192"/>
    </source>
</evidence>
<proteinExistence type="predicted"/>
<evidence type="ECO:0000256" key="2">
    <source>
        <dbReference type="ARBA" id="ARBA00022448"/>
    </source>
</evidence>
<dbReference type="PROSITE" id="PS50192">
    <property type="entry name" value="T_SNARE"/>
    <property type="match status" value="1"/>
</dbReference>
<dbReference type="AlphaFoldDB" id="A0A443S3X5"/>
<comment type="caution">
    <text evidence="11">The sequence shown here is derived from an EMBL/GenBank/DDBJ whole genome shotgun (WGS) entry which is preliminary data.</text>
</comment>
<dbReference type="GO" id="GO:0015031">
    <property type="term" value="P:protein transport"/>
    <property type="evidence" value="ECO:0007669"/>
    <property type="project" value="UniProtKB-KW"/>
</dbReference>
<keyword evidence="5 9" id="KW-1133">Transmembrane helix</keyword>
<keyword evidence="12" id="KW-1185">Reference proteome</keyword>
<organism evidence="11 12">
    <name type="scientific">Leptotrombidium deliense</name>
    <dbReference type="NCBI Taxonomy" id="299467"/>
    <lineage>
        <taxon>Eukaryota</taxon>
        <taxon>Metazoa</taxon>
        <taxon>Ecdysozoa</taxon>
        <taxon>Arthropoda</taxon>
        <taxon>Chelicerata</taxon>
        <taxon>Arachnida</taxon>
        <taxon>Acari</taxon>
        <taxon>Acariformes</taxon>
        <taxon>Trombidiformes</taxon>
        <taxon>Prostigmata</taxon>
        <taxon>Anystina</taxon>
        <taxon>Parasitengona</taxon>
        <taxon>Trombiculoidea</taxon>
        <taxon>Trombiculidae</taxon>
        <taxon>Leptotrombidium</taxon>
    </lineage>
</organism>
<evidence type="ECO:0000256" key="7">
    <source>
        <dbReference type="ARBA" id="ARBA00023136"/>
    </source>
</evidence>
<dbReference type="SUPFAM" id="SSF58038">
    <property type="entry name" value="SNARE fusion complex"/>
    <property type="match status" value="1"/>
</dbReference>
<gene>
    <name evidence="11" type="ORF">B4U80_11111</name>
</gene>
<dbReference type="VEuPathDB" id="VectorBase:LDEU009813"/>
<keyword evidence="4" id="KW-0653">Protein transport</keyword>
<keyword evidence="6" id="KW-0333">Golgi apparatus</keyword>
<dbReference type="InterPro" id="IPR039899">
    <property type="entry name" value="BET1_SNARE"/>
</dbReference>
<protein>
    <submittedName>
        <fullName evidence="11">BET1-like protein</fullName>
    </submittedName>
</protein>
<dbReference type="STRING" id="299467.A0A443S3X5"/>
<keyword evidence="7 9" id="KW-0472">Membrane</keyword>
<feature type="domain" description="T-SNARE coiled-coil homology" evidence="10">
    <location>
        <begin position="23"/>
        <end position="85"/>
    </location>
</feature>
<evidence type="ECO:0000256" key="5">
    <source>
        <dbReference type="ARBA" id="ARBA00022989"/>
    </source>
</evidence>
<dbReference type="OrthoDB" id="261831at2759"/>
<evidence type="ECO:0000256" key="3">
    <source>
        <dbReference type="ARBA" id="ARBA00022692"/>
    </source>
</evidence>
<evidence type="ECO:0000256" key="8">
    <source>
        <dbReference type="ARBA" id="ARBA00046280"/>
    </source>
</evidence>
<dbReference type="PANTHER" id="PTHR12791">
    <property type="entry name" value="GOLGI SNARE BET1-RELATED"/>
    <property type="match status" value="1"/>
</dbReference>
<comment type="subcellular location">
    <subcellularLocation>
        <location evidence="8">Endomembrane system</location>
        <topology evidence="8">Single-pass type IV membrane protein</topology>
    </subcellularLocation>
    <subcellularLocation>
        <location evidence="1">Golgi apparatus membrane</location>
    </subcellularLocation>
</comment>
<evidence type="ECO:0000313" key="12">
    <source>
        <dbReference type="Proteomes" id="UP000288716"/>
    </source>
</evidence>
<reference evidence="11 12" key="1">
    <citation type="journal article" date="2018" name="Gigascience">
        <title>Genomes of trombidid mites reveal novel predicted allergens and laterally-transferred genes associated with secondary metabolism.</title>
        <authorList>
            <person name="Dong X."/>
            <person name="Chaisiri K."/>
            <person name="Xia D."/>
            <person name="Armstrong S.D."/>
            <person name="Fang Y."/>
            <person name="Donnelly M.J."/>
            <person name="Kadowaki T."/>
            <person name="McGarry J.W."/>
            <person name="Darby A.C."/>
            <person name="Makepeace B.L."/>
        </authorList>
    </citation>
    <scope>NUCLEOTIDE SEQUENCE [LARGE SCALE GENOMIC DNA]</scope>
    <source>
        <strain evidence="11">UoL-UT</strain>
    </source>
</reference>
<dbReference type="GO" id="GO:0000139">
    <property type="term" value="C:Golgi membrane"/>
    <property type="evidence" value="ECO:0007669"/>
    <property type="project" value="UniProtKB-SubCell"/>
</dbReference>
<evidence type="ECO:0000256" key="4">
    <source>
        <dbReference type="ARBA" id="ARBA00022927"/>
    </source>
</evidence>
<dbReference type="Gene3D" id="1.20.5.110">
    <property type="match status" value="1"/>
</dbReference>
<dbReference type="EMBL" id="NCKV01009424">
    <property type="protein sequence ID" value="RWS22227.1"/>
    <property type="molecule type" value="Genomic_DNA"/>
</dbReference>
<feature type="transmembrane region" description="Helical" evidence="9">
    <location>
        <begin position="93"/>
        <end position="112"/>
    </location>
</feature>
<accession>A0A443S3X5</accession>
<evidence type="ECO:0000313" key="11">
    <source>
        <dbReference type="EMBL" id="RWS22227.1"/>
    </source>
</evidence>
<keyword evidence="3 9" id="KW-0812">Transmembrane</keyword>
<evidence type="ECO:0000256" key="9">
    <source>
        <dbReference type="SAM" id="Phobius"/>
    </source>
</evidence>
<dbReference type="Proteomes" id="UP000288716">
    <property type="component" value="Unassembled WGS sequence"/>
</dbReference>
<sequence>MAKRANAYQYNSSANDGYSFLPQSPEVEGEVLVSGLRSKVSTLKSLTLDMGDEIRSQNAFLKSMDSDFDSTWGLLSSSFSRVKKLAAAGHNRFIFYLLGFSFFVFFIIYIIIRFR</sequence>
<keyword evidence="2" id="KW-0813">Transport</keyword>
<dbReference type="InterPro" id="IPR000727">
    <property type="entry name" value="T_SNARE_dom"/>
</dbReference>
<evidence type="ECO:0000256" key="1">
    <source>
        <dbReference type="ARBA" id="ARBA00004394"/>
    </source>
</evidence>
<name>A0A443S3X5_9ACAR</name>
<evidence type="ECO:0000256" key="6">
    <source>
        <dbReference type="ARBA" id="ARBA00023034"/>
    </source>
</evidence>
<dbReference type="CDD" id="cd15853">
    <property type="entry name" value="SNARE_Bet1"/>
    <property type="match status" value="1"/>
</dbReference>